<keyword evidence="10" id="KW-0325">Glycoprotein</keyword>
<organism evidence="14 15">
    <name type="scientific">Actinidia rufa</name>
    <dbReference type="NCBI Taxonomy" id="165716"/>
    <lineage>
        <taxon>Eukaryota</taxon>
        <taxon>Viridiplantae</taxon>
        <taxon>Streptophyta</taxon>
        <taxon>Embryophyta</taxon>
        <taxon>Tracheophyta</taxon>
        <taxon>Spermatophyta</taxon>
        <taxon>Magnoliopsida</taxon>
        <taxon>eudicotyledons</taxon>
        <taxon>Gunneridae</taxon>
        <taxon>Pentapetalae</taxon>
        <taxon>asterids</taxon>
        <taxon>Ericales</taxon>
        <taxon>Actinidiaceae</taxon>
        <taxon>Actinidia</taxon>
    </lineage>
</organism>
<keyword evidence="12" id="KW-0119">Carbohydrate metabolism</keyword>
<sequence length="368" mass="42654">MVAVAKLMNATLVLPTLDHESFWTDPRGFKDIFDWKHFIRALKDDILVVESLPPKFTHVKPALKAPISWSKARIQSERLGSSVLKYLSPVVPMHCQQQDIYGFYRRQMLASLKKHKVVKFTHTDSGLANNILSSSIQWLRCRAMYLALQYTEEIEELRRALANRLRNNSERYIALHLNTKGYACFYRLQSQSKLIRDRAASETQVQSETLEGEADQWRRMMVPRGAPREAAVFLEAIGYPSATKIYIVAGEIYGHKGLEALCAKYSNIYGHSTLATEEELKPFKRLHNQLAALDYIVALESDVFVYTYDRNMAKAVRGRRIFEGFRKTINPDKSHFVRLIDEMDQELKQKKRDQKHSQDHKIHTFICM</sequence>
<keyword evidence="5 14" id="KW-0808">Transferase</keyword>
<keyword evidence="11" id="KW-0294">Fucose metabolism</keyword>
<dbReference type="GO" id="GO:0016020">
    <property type="term" value="C:membrane"/>
    <property type="evidence" value="ECO:0007669"/>
    <property type="project" value="UniProtKB-SubCell"/>
</dbReference>
<evidence type="ECO:0000256" key="3">
    <source>
        <dbReference type="ARBA" id="ARBA00007737"/>
    </source>
</evidence>
<dbReference type="PANTHER" id="PTHR31741">
    <property type="entry name" value="OS02G0726500 PROTEIN-RELATED"/>
    <property type="match status" value="1"/>
</dbReference>
<evidence type="ECO:0000256" key="9">
    <source>
        <dbReference type="ARBA" id="ARBA00023136"/>
    </source>
</evidence>
<dbReference type="InterPro" id="IPR024709">
    <property type="entry name" value="FucosylTrfase_pln"/>
</dbReference>
<evidence type="ECO:0000256" key="12">
    <source>
        <dbReference type="ARBA" id="ARBA00023277"/>
    </source>
</evidence>
<comment type="pathway">
    <text evidence="2">Glycan metabolism.</text>
</comment>
<evidence type="ECO:0000256" key="5">
    <source>
        <dbReference type="ARBA" id="ARBA00022679"/>
    </source>
</evidence>
<evidence type="ECO:0000313" key="15">
    <source>
        <dbReference type="Proteomes" id="UP000585474"/>
    </source>
</evidence>
<reference evidence="14 15" key="1">
    <citation type="submission" date="2019-07" db="EMBL/GenBank/DDBJ databases">
        <title>De Novo Assembly of kiwifruit Actinidia rufa.</title>
        <authorList>
            <person name="Sugita-Konishi S."/>
            <person name="Sato K."/>
            <person name="Mori E."/>
            <person name="Abe Y."/>
            <person name="Kisaki G."/>
            <person name="Hamano K."/>
            <person name="Suezawa K."/>
            <person name="Otani M."/>
            <person name="Fukuda T."/>
            <person name="Manabe T."/>
            <person name="Gomi K."/>
            <person name="Tabuchi M."/>
            <person name="Akimitsu K."/>
            <person name="Kataoka I."/>
        </authorList>
    </citation>
    <scope>NUCLEOTIDE SEQUENCE [LARGE SCALE GENOMIC DNA]</scope>
    <source>
        <strain evidence="15">cv. Fuchu</strain>
    </source>
</reference>
<dbReference type="GO" id="GO:0016757">
    <property type="term" value="F:glycosyltransferase activity"/>
    <property type="evidence" value="ECO:0007669"/>
    <property type="project" value="UniProtKB-KW"/>
</dbReference>
<evidence type="ECO:0000256" key="13">
    <source>
        <dbReference type="ARBA" id="ARBA00030350"/>
    </source>
</evidence>
<keyword evidence="6" id="KW-0812">Transmembrane</keyword>
<dbReference type="GO" id="GO:0005737">
    <property type="term" value="C:cytoplasm"/>
    <property type="evidence" value="ECO:0007669"/>
    <property type="project" value="TreeGrafter"/>
</dbReference>
<dbReference type="GO" id="GO:0006004">
    <property type="term" value="P:fucose metabolic process"/>
    <property type="evidence" value="ECO:0007669"/>
    <property type="project" value="UniProtKB-KW"/>
</dbReference>
<keyword evidence="8" id="KW-1133">Transmembrane helix</keyword>
<evidence type="ECO:0000256" key="8">
    <source>
        <dbReference type="ARBA" id="ARBA00022989"/>
    </source>
</evidence>
<keyword evidence="15" id="KW-1185">Reference proteome</keyword>
<evidence type="ECO:0000256" key="1">
    <source>
        <dbReference type="ARBA" id="ARBA00004606"/>
    </source>
</evidence>
<protein>
    <recommendedName>
        <fullName evidence="13">O-fucosyltransferase family protein</fullName>
    </recommendedName>
</protein>
<evidence type="ECO:0000256" key="2">
    <source>
        <dbReference type="ARBA" id="ARBA00004881"/>
    </source>
</evidence>
<gene>
    <name evidence="14" type="ORF">Acr_03g0003500</name>
</gene>
<evidence type="ECO:0000313" key="14">
    <source>
        <dbReference type="EMBL" id="GFY83576.1"/>
    </source>
</evidence>
<proteinExistence type="inferred from homology"/>
<dbReference type="Pfam" id="PF10250">
    <property type="entry name" value="O-FucT"/>
    <property type="match status" value="1"/>
</dbReference>
<dbReference type="OrthoDB" id="10337056at2759"/>
<evidence type="ECO:0000256" key="4">
    <source>
        <dbReference type="ARBA" id="ARBA00022676"/>
    </source>
</evidence>
<keyword evidence="7" id="KW-0735">Signal-anchor</keyword>
<dbReference type="InterPro" id="IPR019378">
    <property type="entry name" value="GDP-Fuc_O-FucTrfase"/>
</dbReference>
<dbReference type="AlphaFoldDB" id="A0A7J0EBN1"/>
<comment type="caution">
    <text evidence="14">The sequence shown here is derived from an EMBL/GenBank/DDBJ whole genome shotgun (WGS) entry which is preliminary data.</text>
</comment>
<evidence type="ECO:0000256" key="10">
    <source>
        <dbReference type="ARBA" id="ARBA00023180"/>
    </source>
</evidence>
<dbReference type="PANTHER" id="PTHR31741:SF62">
    <property type="entry name" value="O-FUCOSYLTRANSFERASE FAMILY PROTEIN"/>
    <property type="match status" value="1"/>
</dbReference>
<name>A0A7J0EBN1_9ERIC</name>
<dbReference type="PIRSF" id="PIRSF009360">
    <property type="entry name" value="UCP009360"/>
    <property type="match status" value="1"/>
</dbReference>
<keyword evidence="4 14" id="KW-0328">Glycosyltransferase</keyword>
<comment type="subcellular location">
    <subcellularLocation>
        <location evidence="1">Membrane</location>
        <topology evidence="1">Single-pass type II membrane protein</topology>
    </subcellularLocation>
</comment>
<evidence type="ECO:0000256" key="11">
    <source>
        <dbReference type="ARBA" id="ARBA00023253"/>
    </source>
</evidence>
<keyword evidence="9" id="KW-0472">Membrane</keyword>
<dbReference type="Proteomes" id="UP000585474">
    <property type="component" value="Unassembled WGS sequence"/>
</dbReference>
<evidence type="ECO:0000256" key="7">
    <source>
        <dbReference type="ARBA" id="ARBA00022968"/>
    </source>
</evidence>
<dbReference type="EMBL" id="BJWL01000003">
    <property type="protein sequence ID" value="GFY83576.1"/>
    <property type="molecule type" value="Genomic_DNA"/>
</dbReference>
<comment type="similarity">
    <text evidence="3">Belongs to the glycosyltransferase GT106 family.</text>
</comment>
<accession>A0A7J0EBN1</accession>
<evidence type="ECO:0000256" key="6">
    <source>
        <dbReference type="ARBA" id="ARBA00022692"/>
    </source>
</evidence>